<sequence length="133" mass="14935">MNLLTFLYQTDLSAFKLFQEGPCGAKVRLQLLSLQICASVASSRETRWKWPRNVISCGFIIPGDVRAACSTVRPKWMTPTLISSSFCVFVSCSATENKTLDVFYANIKDSYISQTRPPLDKLDHSLVFLCSKD</sequence>
<protein>
    <submittedName>
        <fullName evidence="1">Uncharacterized protein</fullName>
    </submittedName>
</protein>
<comment type="caution">
    <text evidence="1">The sequence shown here is derived from an EMBL/GenBank/DDBJ whole genome shotgun (WGS) entry which is preliminary data.</text>
</comment>
<keyword evidence="2" id="KW-1185">Reference proteome</keyword>
<reference evidence="1 2" key="1">
    <citation type="submission" date="2021-06" db="EMBL/GenBank/DDBJ databases">
        <authorList>
            <person name="Palmer J.M."/>
        </authorList>
    </citation>
    <scope>NUCLEOTIDE SEQUENCE [LARGE SCALE GENOMIC DNA]</scope>
    <source>
        <strain evidence="1 2">XC_2019</strain>
        <tissue evidence="1">Muscle</tissue>
    </source>
</reference>
<organism evidence="1 2">
    <name type="scientific">Xenoophorus captivus</name>
    <dbReference type="NCBI Taxonomy" id="1517983"/>
    <lineage>
        <taxon>Eukaryota</taxon>
        <taxon>Metazoa</taxon>
        <taxon>Chordata</taxon>
        <taxon>Craniata</taxon>
        <taxon>Vertebrata</taxon>
        <taxon>Euteleostomi</taxon>
        <taxon>Actinopterygii</taxon>
        <taxon>Neopterygii</taxon>
        <taxon>Teleostei</taxon>
        <taxon>Neoteleostei</taxon>
        <taxon>Acanthomorphata</taxon>
        <taxon>Ovalentaria</taxon>
        <taxon>Atherinomorphae</taxon>
        <taxon>Cyprinodontiformes</taxon>
        <taxon>Goodeidae</taxon>
        <taxon>Xenoophorus</taxon>
    </lineage>
</organism>
<name>A0ABV0RA15_9TELE</name>
<evidence type="ECO:0000313" key="2">
    <source>
        <dbReference type="Proteomes" id="UP001434883"/>
    </source>
</evidence>
<evidence type="ECO:0000313" key="1">
    <source>
        <dbReference type="EMBL" id="MEQ2204976.1"/>
    </source>
</evidence>
<dbReference type="Proteomes" id="UP001434883">
    <property type="component" value="Unassembled WGS sequence"/>
</dbReference>
<accession>A0ABV0RA15</accession>
<gene>
    <name evidence="1" type="ORF">XENOCAPTIV_022232</name>
</gene>
<proteinExistence type="predicted"/>
<dbReference type="EMBL" id="JAHRIN010038550">
    <property type="protein sequence ID" value="MEQ2204976.1"/>
    <property type="molecule type" value="Genomic_DNA"/>
</dbReference>